<comment type="caution">
    <text evidence="2">The sequence shown here is derived from an EMBL/GenBank/DDBJ whole genome shotgun (WGS) entry which is preliminary data.</text>
</comment>
<dbReference type="GO" id="GO:0031012">
    <property type="term" value="C:extracellular matrix"/>
    <property type="evidence" value="ECO:0007669"/>
    <property type="project" value="TreeGrafter"/>
</dbReference>
<dbReference type="AlphaFoldDB" id="A0AAE0STB3"/>
<dbReference type="GO" id="GO:0050839">
    <property type="term" value="F:cell adhesion molecule binding"/>
    <property type="evidence" value="ECO:0007669"/>
    <property type="project" value="TreeGrafter"/>
</dbReference>
<dbReference type="Gene3D" id="2.30.180.10">
    <property type="entry name" value="FAS1 domain"/>
    <property type="match status" value="2"/>
</dbReference>
<feature type="domain" description="FAS1" evidence="1">
    <location>
        <begin position="1"/>
        <end position="90"/>
    </location>
</feature>
<feature type="non-terminal residue" evidence="2">
    <location>
        <position position="1"/>
    </location>
</feature>
<dbReference type="InterPro" id="IPR036378">
    <property type="entry name" value="FAS1_dom_sf"/>
</dbReference>
<feature type="domain" description="FAS1" evidence="1">
    <location>
        <begin position="94"/>
        <end position="224"/>
    </location>
</feature>
<reference evidence="2" key="1">
    <citation type="journal article" date="2021" name="Genome Biol. Evol.">
        <title>A High-Quality Reference Genome for a Parasitic Bivalve with Doubly Uniparental Inheritance (Bivalvia: Unionida).</title>
        <authorList>
            <person name="Smith C.H."/>
        </authorList>
    </citation>
    <scope>NUCLEOTIDE SEQUENCE</scope>
    <source>
        <strain evidence="2">CHS0354</strain>
    </source>
</reference>
<reference evidence="2" key="2">
    <citation type="journal article" date="2021" name="Genome Biol. Evol.">
        <title>Developing a high-quality reference genome for a parasitic bivalve with doubly uniparental inheritance (Bivalvia: Unionida).</title>
        <authorList>
            <person name="Smith C.H."/>
        </authorList>
    </citation>
    <scope>NUCLEOTIDE SEQUENCE</scope>
    <source>
        <strain evidence="2">CHS0354</strain>
        <tissue evidence="2">Mantle</tissue>
    </source>
</reference>
<name>A0AAE0STB3_9BIVA</name>
<dbReference type="FunFam" id="2.30.180.10:FF:000032">
    <property type="entry name" value="Fasciclin domain-containing protein, putative"/>
    <property type="match status" value="1"/>
</dbReference>
<organism evidence="2 3">
    <name type="scientific">Potamilus streckersoni</name>
    <dbReference type="NCBI Taxonomy" id="2493646"/>
    <lineage>
        <taxon>Eukaryota</taxon>
        <taxon>Metazoa</taxon>
        <taxon>Spiralia</taxon>
        <taxon>Lophotrochozoa</taxon>
        <taxon>Mollusca</taxon>
        <taxon>Bivalvia</taxon>
        <taxon>Autobranchia</taxon>
        <taxon>Heteroconchia</taxon>
        <taxon>Palaeoheterodonta</taxon>
        <taxon>Unionida</taxon>
        <taxon>Unionoidea</taxon>
        <taxon>Unionidae</taxon>
        <taxon>Ambleminae</taxon>
        <taxon>Lampsilini</taxon>
        <taxon>Potamilus</taxon>
    </lineage>
</organism>
<dbReference type="GO" id="GO:0030198">
    <property type="term" value="P:extracellular matrix organization"/>
    <property type="evidence" value="ECO:0007669"/>
    <property type="project" value="TreeGrafter"/>
</dbReference>
<dbReference type="PANTHER" id="PTHR10900">
    <property type="entry name" value="PERIOSTIN-RELATED"/>
    <property type="match status" value="1"/>
</dbReference>
<dbReference type="GO" id="GO:0005615">
    <property type="term" value="C:extracellular space"/>
    <property type="evidence" value="ECO:0007669"/>
    <property type="project" value="TreeGrafter"/>
</dbReference>
<reference evidence="2" key="3">
    <citation type="submission" date="2023-05" db="EMBL/GenBank/DDBJ databases">
        <authorList>
            <person name="Smith C.H."/>
        </authorList>
    </citation>
    <scope>NUCLEOTIDE SEQUENCE</scope>
    <source>
        <strain evidence="2">CHS0354</strain>
        <tissue evidence="2">Mantle</tissue>
    </source>
</reference>
<dbReference type="EMBL" id="JAEAOA010002328">
    <property type="protein sequence ID" value="KAK3597684.1"/>
    <property type="molecule type" value="Genomic_DNA"/>
</dbReference>
<protein>
    <recommendedName>
        <fullName evidence="1">FAS1 domain-containing protein</fullName>
    </recommendedName>
</protein>
<evidence type="ECO:0000259" key="1">
    <source>
        <dbReference type="PROSITE" id="PS50213"/>
    </source>
</evidence>
<keyword evidence="3" id="KW-1185">Reference proteome</keyword>
<proteinExistence type="predicted"/>
<dbReference type="Proteomes" id="UP001195483">
    <property type="component" value="Unassembled WGS sequence"/>
</dbReference>
<accession>A0AAE0STB3</accession>
<dbReference type="InterPro" id="IPR050904">
    <property type="entry name" value="Adhesion/Biosynth-related"/>
</dbReference>
<dbReference type="InterPro" id="IPR000782">
    <property type="entry name" value="FAS1_domain"/>
</dbReference>
<dbReference type="PROSITE" id="PS50213">
    <property type="entry name" value="FAS1"/>
    <property type="match status" value="2"/>
</dbReference>
<sequence length="236" mass="25775">SDYSISSKTIAALKNDPLALGNFLKNHLVSGKYMMDDLRINEMMLDSLAGEKIRVNNYLFNKVITVEGSQIISPDQLASNGVVHLISRPILLPNGTINDIVSTNTNFTTLKTALETAGLSNFLTEGPYTLMAPSNDAFNTLGSGTVQKLLARPDLLKQILMYHVLHGTLYTAGMHSGSFHTLEEVDREKISPVFLGPVLVDGSRILMRDISATNGVVHMIDHVLIPSSLKIEINTL</sequence>
<dbReference type="Pfam" id="PF02469">
    <property type="entry name" value="Fasciclin"/>
    <property type="match status" value="2"/>
</dbReference>
<dbReference type="GO" id="GO:0007155">
    <property type="term" value="P:cell adhesion"/>
    <property type="evidence" value="ECO:0007669"/>
    <property type="project" value="TreeGrafter"/>
</dbReference>
<evidence type="ECO:0000313" key="3">
    <source>
        <dbReference type="Proteomes" id="UP001195483"/>
    </source>
</evidence>
<dbReference type="PANTHER" id="PTHR10900:SF77">
    <property type="entry name" value="FI19380P1"/>
    <property type="match status" value="1"/>
</dbReference>
<dbReference type="SMART" id="SM00554">
    <property type="entry name" value="FAS1"/>
    <property type="match status" value="2"/>
</dbReference>
<dbReference type="SUPFAM" id="SSF82153">
    <property type="entry name" value="FAS1 domain"/>
    <property type="match status" value="2"/>
</dbReference>
<gene>
    <name evidence="2" type="ORF">CHS0354_040059</name>
</gene>
<evidence type="ECO:0000313" key="2">
    <source>
        <dbReference type="EMBL" id="KAK3597684.1"/>
    </source>
</evidence>